<feature type="region of interest" description="Disordered" evidence="1">
    <location>
        <begin position="1"/>
        <end position="130"/>
    </location>
</feature>
<comment type="caution">
    <text evidence="2">The sequence shown here is derived from an EMBL/GenBank/DDBJ whole genome shotgun (WGS) entry which is preliminary data.</text>
</comment>
<feature type="compositionally biased region" description="Polar residues" evidence="1">
    <location>
        <begin position="7"/>
        <end position="20"/>
    </location>
</feature>
<name>A0AAN9U7B1_9PEZI</name>
<dbReference type="EMBL" id="JAJSPL020000017">
    <property type="protein sequence ID" value="KAK7741866.1"/>
    <property type="molecule type" value="Genomic_DNA"/>
</dbReference>
<sequence>MPHSKTSKTSPASPLGTDQSLFPVKPELDWPLRTVTMPKSRQHRKHDDSDYEYGRGREQSRPRVLHRRSSYDDKYDRRPRRSRRHDDYDYGSDSYSESESDYDYVSPPPRRRRTRSEGRRRPRSVSRYNEYDDVERQRRDQAVKSALTAGAVEAFRQRNRPGDWLGERGLHVATAALSAAAIDSAVDKDPRRKGKRNIVKSTIGGLVVDKLAKGISGR</sequence>
<evidence type="ECO:0000256" key="1">
    <source>
        <dbReference type="SAM" id="MobiDB-lite"/>
    </source>
</evidence>
<organism evidence="2 3">
    <name type="scientific">Cytospora paraplurivora</name>
    <dbReference type="NCBI Taxonomy" id="2898453"/>
    <lineage>
        <taxon>Eukaryota</taxon>
        <taxon>Fungi</taxon>
        <taxon>Dikarya</taxon>
        <taxon>Ascomycota</taxon>
        <taxon>Pezizomycotina</taxon>
        <taxon>Sordariomycetes</taxon>
        <taxon>Sordariomycetidae</taxon>
        <taxon>Diaporthales</taxon>
        <taxon>Cytosporaceae</taxon>
        <taxon>Cytospora</taxon>
    </lineage>
</organism>
<evidence type="ECO:0000313" key="3">
    <source>
        <dbReference type="Proteomes" id="UP001320245"/>
    </source>
</evidence>
<keyword evidence="3" id="KW-1185">Reference proteome</keyword>
<reference evidence="2 3" key="1">
    <citation type="journal article" date="2023" name="PLoS ONE">
        <title>Cytospora paraplurivora sp. nov. isolated from orchards with fruit tree decline syndrome in Ontario, Canada.</title>
        <authorList>
            <person name="Ilyukhin E."/>
            <person name="Nguyen H.D.T."/>
            <person name="Castle A.J."/>
            <person name="Ellouze W."/>
        </authorList>
    </citation>
    <scope>NUCLEOTIDE SEQUENCE [LARGE SCALE GENOMIC DNA]</scope>
    <source>
        <strain evidence="2 3">FDS-564</strain>
    </source>
</reference>
<protein>
    <submittedName>
        <fullName evidence="2">Uncharacterized protein</fullName>
    </submittedName>
</protein>
<evidence type="ECO:0000313" key="2">
    <source>
        <dbReference type="EMBL" id="KAK7741866.1"/>
    </source>
</evidence>
<feature type="compositionally biased region" description="Basic and acidic residues" evidence="1">
    <location>
        <begin position="45"/>
        <end position="61"/>
    </location>
</feature>
<accession>A0AAN9U7B1</accession>
<feature type="compositionally biased region" description="Basic residues" evidence="1">
    <location>
        <begin position="109"/>
        <end position="124"/>
    </location>
</feature>
<dbReference type="AlphaFoldDB" id="A0AAN9U7B1"/>
<dbReference type="Proteomes" id="UP001320245">
    <property type="component" value="Unassembled WGS sequence"/>
</dbReference>
<gene>
    <name evidence="2" type="ORF">SLS53_004933</name>
</gene>
<proteinExistence type="predicted"/>